<proteinExistence type="predicted"/>
<keyword evidence="2" id="KW-0378">Hydrolase</keyword>
<protein>
    <submittedName>
        <fullName evidence="2">Putative endoprotease</fullName>
    </submittedName>
</protein>
<evidence type="ECO:0000313" key="3">
    <source>
        <dbReference type="Proteomes" id="UP000003532"/>
    </source>
</evidence>
<gene>
    <name evidence="2" type="ORF">LTSEINV_3159</name>
</gene>
<organism evidence="2 3">
    <name type="scientific">Salmonella enterica subsp. enterica serovar Inverness str. R8-3668</name>
    <dbReference type="NCBI Taxonomy" id="913075"/>
    <lineage>
        <taxon>Bacteria</taxon>
        <taxon>Pseudomonadati</taxon>
        <taxon>Pseudomonadota</taxon>
        <taxon>Gammaproteobacteria</taxon>
        <taxon>Enterobacterales</taxon>
        <taxon>Enterobacteriaceae</taxon>
        <taxon>Salmonella</taxon>
    </lineage>
</organism>
<dbReference type="AlphaFoldDB" id="G5NEM2"/>
<dbReference type="Proteomes" id="UP000003532">
    <property type="component" value="Unassembled WGS sequence"/>
</dbReference>
<dbReference type="GO" id="GO:0008233">
    <property type="term" value="F:peptidase activity"/>
    <property type="evidence" value="ECO:0007669"/>
    <property type="project" value="UniProtKB-KW"/>
</dbReference>
<reference evidence="2 3" key="1">
    <citation type="journal article" date="2011" name="BMC Genomics">
        <title>Genome sequencing reveals diversification of virulence factor content and possible host adaptation in distinct subpopulations of Salmonella enterica.</title>
        <authorList>
            <person name="den Bakker H.C."/>
            <person name="Moreno Switt A.I."/>
            <person name="Govoni G."/>
            <person name="Cummings C.A."/>
            <person name="Ranieri M.L."/>
            <person name="Degoricija L."/>
            <person name="Hoelzer K."/>
            <person name="Rodriguez-Rivera L.D."/>
            <person name="Brown S."/>
            <person name="Bolchacova E."/>
            <person name="Furtado M.R."/>
            <person name="Wiedmann M."/>
        </authorList>
    </citation>
    <scope>NUCLEOTIDE SEQUENCE [LARGE SCALE GENOMIC DNA]</scope>
    <source>
        <strain evidence="2 3">R8-3668</strain>
    </source>
</reference>
<feature type="compositionally biased region" description="Pro residues" evidence="1">
    <location>
        <begin position="21"/>
        <end position="31"/>
    </location>
</feature>
<dbReference type="GO" id="GO:0006508">
    <property type="term" value="P:proteolysis"/>
    <property type="evidence" value="ECO:0007669"/>
    <property type="project" value="UniProtKB-KW"/>
</dbReference>
<comment type="caution">
    <text evidence="2">The sequence shown here is derived from an EMBL/GenBank/DDBJ whole genome shotgun (WGS) entry which is preliminary data.</text>
</comment>
<evidence type="ECO:0000313" key="2">
    <source>
        <dbReference type="EMBL" id="EHC56270.1"/>
    </source>
</evidence>
<keyword evidence="2" id="KW-0645">Protease</keyword>
<feature type="region of interest" description="Disordered" evidence="1">
    <location>
        <begin position="1"/>
        <end position="38"/>
    </location>
</feature>
<evidence type="ECO:0000256" key="1">
    <source>
        <dbReference type="SAM" id="MobiDB-lite"/>
    </source>
</evidence>
<accession>G5NEM2</accession>
<sequence>MALTDTAGGTQTDPGTGKPSENPPAAPNKPTPPKEETP</sequence>
<name>G5NEM2_SALET</name>
<feature type="non-terminal residue" evidence="2">
    <location>
        <position position="38"/>
    </location>
</feature>
<dbReference type="EMBL" id="AFCO01001042">
    <property type="protein sequence ID" value="EHC56270.1"/>
    <property type="molecule type" value="Genomic_DNA"/>
</dbReference>